<feature type="region of interest" description="Disordered" evidence="1">
    <location>
        <begin position="265"/>
        <end position="329"/>
    </location>
</feature>
<dbReference type="InterPro" id="IPR019151">
    <property type="entry name" value="Proteasome_assmbl_chaperone_2"/>
</dbReference>
<dbReference type="RefSeq" id="WP_168152775.1">
    <property type="nucleotide sequence ID" value="NZ_JAAWVT010000007.1"/>
</dbReference>
<dbReference type="SUPFAM" id="SSF159659">
    <property type="entry name" value="Cgl1923-like"/>
    <property type="match status" value="1"/>
</dbReference>
<gene>
    <name evidence="2" type="ORF">HED64_14465</name>
</gene>
<accession>A0ABX1G782</accession>
<evidence type="ECO:0000313" key="2">
    <source>
        <dbReference type="EMBL" id="NKG21904.1"/>
    </source>
</evidence>
<comment type="caution">
    <text evidence="2">The sequence shown here is derived from an EMBL/GenBank/DDBJ whole genome shotgun (WGS) entry which is preliminary data.</text>
</comment>
<dbReference type="PIRSF" id="PIRSF028754">
    <property type="entry name" value="UCP028754"/>
    <property type="match status" value="1"/>
</dbReference>
<dbReference type="Gene3D" id="3.40.50.10900">
    <property type="entry name" value="PAC-like subunit"/>
    <property type="match status" value="1"/>
</dbReference>
<organism evidence="2 3">
    <name type="scientific">Paeniglutamicibacter terrestris</name>
    <dbReference type="NCBI Taxonomy" id="2723403"/>
    <lineage>
        <taxon>Bacteria</taxon>
        <taxon>Bacillati</taxon>
        <taxon>Actinomycetota</taxon>
        <taxon>Actinomycetes</taxon>
        <taxon>Micrococcales</taxon>
        <taxon>Micrococcaceae</taxon>
        <taxon>Paeniglutamicibacter</taxon>
    </lineage>
</organism>
<sequence length="329" mass="35447">MNDPVTLSSLVSASTTPQGVRPAIMVVAFEGWNDAGDAASSALKHLKSATSARRLEGIGDDDYYDYQFSRPHVRRNASGKRVVKWPTTRIYRAALPHTELDLLLVRGVEPTYRWKAFIAELLMRAEVENVQGVMALGALLADVPHTRPIQASISSDDPVVREALGASESTYEGPTGILGVLAQFAEAAGLPTVSIWSAVPHYVAQPPSPKAELAILHRIEELLPVGLDLHELTEDALAWERGVNALATGDADIAAYVQQLEQAQDETELPEASGEAIAREFERYLKRRHRPGPATGTSDASAVEGPQAPPESPRSPDTPDTPDTPGTPE</sequence>
<dbReference type="EMBL" id="JAAWVT010000007">
    <property type="protein sequence ID" value="NKG21904.1"/>
    <property type="molecule type" value="Genomic_DNA"/>
</dbReference>
<dbReference type="InterPro" id="IPR038389">
    <property type="entry name" value="PSMG2_sf"/>
</dbReference>
<evidence type="ECO:0000256" key="1">
    <source>
        <dbReference type="SAM" id="MobiDB-lite"/>
    </source>
</evidence>
<protein>
    <submittedName>
        <fullName evidence="2">PAC2 family protein</fullName>
    </submittedName>
</protein>
<keyword evidence="3" id="KW-1185">Reference proteome</keyword>
<dbReference type="Proteomes" id="UP000746595">
    <property type="component" value="Unassembled WGS sequence"/>
</dbReference>
<evidence type="ECO:0000313" key="3">
    <source>
        <dbReference type="Proteomes" id="UP000746595"/>
    </source>
</evidence>
<dbReference type="InterPro" id="IPR008492">
    <property type="entry name" value="Rv2714-like"/>
</dbReference>
<reference evidence="2 3" key="1">
    <citation type="submission" date="2020-04" db="EMBL/GenBank/DDBJ databases">
        <title>Paeniglutamicibacter sp. ANT13_2, a novel actinomycete isolated from sediment in Antarctica.</title>
        <authorList>
            <person name="Sakdapetsiri C."/>
            <person name="Pinyakong O."/>
        </authorList>
    </citation>
    <scope>NUCLEOTIDE SEQUENCE [LARGE SCALE GENOMIC DNA]</scope>
    <source>
        <strain evidence="2 3">ANT13_2</strain>
    </source>
</reference>
<proteinExistence type="predicted"/>
<name>A0ABX1G782_9MICC</name>
<dbReference type="Pfam" id="PF09754">
    <property type="entry name" value="PAC2"/>
    <property type="match status" value="1"/>
</dbReference>